<organism evidence="1 2">
    <name type="scientific">Alternaria arborescens</name>
    <dbReference type="NCBI Taxonomy" id="156630"/>
    <lineage>
        <taxon>Eukaryota</taxon>
        <taxon>Fungi</taxon>
        <taxon>Dikarya</taxon>
        <taxon>Ascomycota</taxon>
        <taxon>Pezizomycotina</taxon>
        <taxon>Dothideomycetes</taxon>
        <taxon>Pleosporomycetidae</taxon>
        <taxon>Pleosporales</taxon>
        <taxon>Pleosporineae</taxon>
        <taxon>Pleosporaceae</taxon>
        <taxon>Alternaria</taxon>
        <taxon>Alternaria sect. Alternaria</taxon>
    </lineage>
</organism>
<dbReference type="Gene3D" id="2.40.70.10">
    <property type="entry name" value="Acid Proteases"/>
    <property type="match status" value="2"/>
</dbReference>
<sequence>MENFDSRLLIPDIRGVPIVTTKLLTLETILISIQDELDRKGVQARKVLRGPFHVSDSSGLSPYATIWPGSETRSSNRPPQDDTSIFKLRAAAAESFSTRIPETTIEPRRPGKTRLGLPITLHSQDVLATVLACADTGADVNIMSDEVAKILGYLKYDELAEKKQFTLANGQLVEAIGQIESVCSFGTETDSLATMTCVFYILLKAVTPIIMGLDFLEQTKTMTEHRDRLVRVPRPAYQALSVCSLNKPRRLLTCELDSKHTLATPDSGSEIDLMSPSFASERGLKVYPGKEIIELADGSMSVTTGFVRTNLAIIPTDVPYLSTTPRSYVTVDFFLLESLSHDLIIGEDSLEQLQVFTNHQSALVCLPDGSGPLGLNRIRHRGAIDLIISWIKKKIKGSDSSSNSTYISRCKKS</sequence>
<evidence type="ECO:0000313" key="1">
    <source>
        <dbReference type="EMBL" id="RYO67374.1"/>
    </source>
</evidence>
<dbReference type="AlphaFoldDB" id="A0A4Q4SAQ6"/>
<dbReference type="InterPro" id="IPR021109">
    <property type="entry name" value="Peptidase_aspartic_dom_sf"/>
</dbReference>
<dbReference type="SUPFAM" id="SSF50630">
    <property type="entry name" value="Acid proteases"/>
    <property type="match status" value="1"/>
</dbReference>
<dbReference type="OrthoDB" id="6079484at2759"/>
<keyword evidence="2" id="KW-1185">Reference proteome</keyword>
<proteinExistence type="predicted"/>
<name>A0A4Q4SAQ6_9PLEO</name>
<dbReference type="EMBL" id="PEJP01000015">
    <property type="protein sequence ID" value="RYO67374.1"/>
    <property type="molecule type" value="Genomic_DNA"/>
</dbReference>
<evidence type="ECO:0000313" key="2">
    <source>
        <dbReference type="Proteomes" id="UP000293823"/>
    </source>
</evidence>
<dbReference type="Proteomes" id="UP000293823">
    <property type="component" value="Unassembled WGS sequence"/>
</dbReference>
<dbReference type="CDD" id="cd00303">
    <property type="entry name" value="retropepsin_like"/>
    <property type="match status" value="2"/>
</dbReference>
<accession>A0A4Q4SAQ6</accession>
<protein>
    <submittedName>
        <fullName evidence="1">Uncharacterized protein</fullName>
    </submittedName>
</protein>
<gene>
    <name evidence="1" type="ORF">AA0113_g4463</name>
</gene>
<reference evidence="2" key="1">
    <citation type="journal article" date="2019" name="bioRxiv">
        <title>Genomics, evolutionary history and diagnostics of the Alternaria alternata species group including apple and Asian pear pathotypes.</title>
        <authorList>
            <person name="Armitage A.D."/>
            <person name="Cockerton H.M."/>
            <person name="Sreenivasaprasad S."/>
            <person name="Woodhall J.W."/>
            <person name="Lane C.R."/>
            <person name="Harrison R.J."/>
            <person name="Clarkson J.P."/>
        </authorList>
    </citation>
    <scope>NUCLEOTIDE SEQUENCE [LARGE SCALE GENOMIC DNA]</scope>
    <source>
        <strain evidence="2">RGR 97.0016</strain>
    </source>
</reference>
<comment type="caution">
    <text evidence="1">The sequence shown here is derived from an EMBL/GenBank/DDBJ whole genome shotgun (WGS) entry which is preliminary data.</text>
</comment>